<dbReference type="RefSeq" id="XP_028531560.1">
    <property type="nucleotide sequence ID" value="XM_028680022.1"/>
</dbReference>
<protein>
    <submittedName>
        <fullName evidence="3">Sexual stage-specific protein, putative</fullName>
    </submittedName>
</protein>
<dbReference type="KEGG" id="prel:PRELSG_0303500"/>
<name>A0A1J1H1V3_PLARL</name>
<feature type="transmembrane region" description="Helical" evidence="2">
    <location>
        <begin position="6"/>
        <end position="27"/>
    </location>
</feature>
<keyword evidence="2" id="KW-0472">Membrane</keyword>
<feature type="compositionally biased region" description="Polar residues" evidence="1">
    <location>
        <begin position="39"/>
        <end position="53"/>
    </location>
</feature>
<feature type="transmembrane region" description="Helical" evidence="2">
    <location>
        <begin position="88"/>
        <end position="109"/>
    </location>
</feature>
<evidence type="ECO:0000313" key="3">
    <source>
        <dbReference type="EMBL" id="CRG98550.1"/>
    </source>
</evidence>
<feature type="region of interest" description="Disordered" evidence="1">
    <location>
        <begin position="36"/>
        <end position="57"/>
    </location>
</feature>
<dbReference type="GeneID" id="39734643"/>
<dbReference type="VEuPathDB" id="PlasmoDB:PRELSG_0303500"/>
<keyword evidence="2" id="KW-0812">Transmembrane</keyword>
<evidence type="ECO:0000256" key="2">
    <source>
        <dbReference type="SAM" id="Phobius"/>
    </source>
</evidence>
<accession>A0A1J1H1V3</accession>
<dbReference type="Proteomes" id="UP000220158">
    <property type="component" value="Chromosome 3"/>
</dbReference>
<dbReference type="EMBL" id="LN835298">
    <property type="protein sequence ID" value="CRG98550.1"/>
    <property type="molecule type" value="Genomic_DNA"/>
</dbReference>
<proteinExistence type="predicted"/>
<dbReference type="Pfam" id="PF09716">
    <property type="entry name" value="ETRAMP"/>
    <property type="match status" value="1"/>
</dbReference>
<feature type="compositionally biased region" description="Basic and acidic residues" evidence="1">
    <location>
        <begin position="130"/>
        <end position="142"/>
    </location>
</feature>
<dbReference type="OrthoDB" id="385615at2759"/>
<reference evidence="3 4" key="1">
    <citation type="submission" date="2015-04" db="EMBL/GenBank/DDBJ databases">
        <authorList>
            <consortium name="Pathogen Informatics"/>
        </authorList>
    </citation>
    <scope>NUCLEOTIDE SEQUENCE [LARGE SCALE GENOMIC DNA]</scope>
    <source>
        <strain evidence="3 4">SGS1</strain>
    </source>
</reference>
<keyword evidence="2" id="KW-1133">Transmembrane helix</keyword>
<keyword evidence="4" id="KW-1185">Reference proteome</keyword>
<gene>
    <name evidence="3" type="ORF">PRELSG_0303500</name>
</gene>
<feature type="region of interest" description="Disordered" evidence="1">
    <location>
        <begin position="114"/>
        <end position="142"/>
    </location>
</feature>
<feature type="compositionally biased region" description="Basic and acidic residues" evidence="1">
    <location>
        <begin position="114"/>
        <end position="123"/>
    </location>
</feature>
<evidence type="ECO:0000313" key="4">
    <source>
        <dbReference type="Proteomes" id="UP000220158"/>
    </source>
</evidence>
<organism evidence="3 4">
    <name type="scientific">Plasmodium relictum</name>
    <dbReference type="NCBI Taxonomy" id="85471"/>
    <lineage>
        <taxon>Eukaryota</taxon>
        <taxon>Sar</taxon>
        <taxon>Alveolata</taxon>
        <taxon>Apicomplexa</taxon>
        <taxon>Aconoidasida</taxon>
        <taxon>Haemosporida</taxon>
        <taxon>Plasmodiidae</taxon>
        <taxon>Plasmodium</taxon>
        <taxon>Plasmodium (Haemamoeba)</taxon>
    </lineage>
</organism>
<dbReference type="AlphaFoldDB" id="A0A1J1H1V3"/>
<sequence length="142" mass="15533">MNFGKFVSSLSLVLILYSIVELAFANADEKAKKFPGKHVSTSSVNHPQGNASMKDSIDRMSSDSQHALEEIKVISNLLDKKTSINRNLIIGTAATNIALLLLLSGLMGYNTKRLNADDEGKEKSGRKKDNKGDSPKETEEDH</sequence>
<evidence type="ECO:0000256" key="1">
    <source>
        <dbReference type="SAM" id="MobiDB-lite"/>
    </source>
</evidence>